<keyword evidence="2" id="KW-1185">Reference proteome</keyword>
<evidence type="ECO:0000313" key="2">
    <source>
        <dbReference type="Proteomes" id="UP000286415"/>
    </source>
</evidence>
<name>A0A419PTL1_CLOSI</name>
<protein>
    <submittedName>
        <fullName evidence="1">Uncharacterized protein</fullName>
    </submittedName>
</protein>
<sequence>MQVTQIAIQWLEREFADRKVRGSNRTSASRLLPSRLRQPGSIPTFVLPSGGMTVRHQKGATAERKSKILRLYSIFTLVI</sequence>
<dbReference type="AlphaFoldDB" id="A0A419PTL1"/>
<dbReference type="InParanoid" id="A0A419PTL1"/>
<gene>
    <name evidence="1" type="ORF">CSKR_113062</name>
</gene>
<comment type="caution">
    <text evidence="1">The sequence shown here is derived from an EMBL/GenBank/DDBJ whole genome shotgun (WGS) entry which is preliminary data.</text>
</comment>
<evidence type="ECO:0000313" key="1">
    <source>
        <dbReference type="EMBL" id="KAG5444042.1"/>
    </source>
</evidence>
<dbReference type="EMBL" id="NIRI02000056">
    <property type="protein sequence ID" value="KAG5444042.1"/>
    <property type="molecule type" value="Genomic_DNA"/>
</dbReference>
<accession>A0A419PTL1</accession>
<reference evidence="1 2" key="2">
    <citation type="journal article" date="2021" name="Genomics">
        <title>High-quality reference genome for Clonorchis sinensis.</title>
        <authorList>
            <person name="Young N.D."/>
            <person name="Stroehlein A.J."/>
            <person name="Kinkar L."/>
            <person name="Wang T."/>
            <person name="Sohn W.M."/>
            <person name="Chang B.C.H."/>
            <person name="Kaur P."/>
            <person name="Weisz D."/>
            <person name="Dudchenko O."/>
            <person name="Aiden E.L."/>
            <person name="Korhonen P.K."/>
            <person name="Gasser R.B."/>
        </authorList>
    </citation>
    <scope>NUCLEOTIDE SEQUENCE [LARGE SCALE GENOMIC DNA]</scope>
    <source>
        <strain evidence="1">Cs-k2</strain>
    </source>
</reference>
<organism evidence="1 2">
    <name type="scientific">Clonorchis sinensis</name>
    <name type="common">Chinese liver fluke</name>
    <dbReference type="NCBI Taxonomy" id="79923"/>
    <lineage>
        <taxon>Eukaryota</taxon>
        <taxon>Metazoa</taxon>
        <taxon>Spiralia</taxon>
        <taxon>Lophotrochozoa</taxon>
        <taxon>Platyhelminthes</taxon>
        <taxon>Trematoda</taxon>
        <taxon>Digenea</taxon>
        <taxon>Opisthorchiida</taxon>
        <taxon>Opisthorchiata</taxon>
        <taxon>Opisthorchiidae</taxon>
        <taxon>Clonorchis</taxon>
    </lineage>
</organism>
<dbReference type="Proteomes" id="UP000286415">
    <property type="component" value="Unassembled WGS sequence"/>
</dbReference>
<proteinExistence type="predicted"/>
<reference evidence="1 2" key="1">
    <citation type="journal article" date="2018" name="Biotechnol. Adv.">
        <title>Improved genomic resources and new bioinformatic workflow for the carcinogenic parasite Clonorchis sinensis: Biotechnological implications.</title>
        <authorList>
            <person name="Wang D."/>
            <person name="Korhonen P.K."/>
            <person name="Gasser R.B."/>
            <person name="Young N.D."/>
        </authorList>
    </citation>
    <scope>NUCLEOTIDE SEQUENCE [LARGE SCALE GENOMIC DNA]</scope>
    <source>
        <strain evidence="1">Cs-k2</strain>
    </source>
</reference>